<dbReference type="PANTHER" id="PTHR12697:SF29">
    <property type="entry name" value="TIR DOMAIN-CONTAINING PROTEIN"/>
    <property type="match status" value="1"/>
</dbReference>
<dbReference type="SUPFAM" id="SSF48371">
    <property type="entry name" value="ARM repeat"/>
    <property type="match status" value="1"/>
</dbReference>
<protein>
    <submittedName>
        <fullName evidence="2">Uncharacterized protein LOC115211707 isoform X1</fullName>
    </submittedName>
</protein>
<keyword evidence="1" id="KW-1185">Reference proteome</keyword>
<dbReference type="AlphaFoldDB" id="A0A6P7SDV1"/>
<dbReference type="Gene3D" id="3.40.50.10140">
    <property type="entry name" value="Toll/interleukin-1 receptor homology (TIR) domain"/>
    <property type="match status" value="1"/>
</dbReference>
<evidence type="ECO:0000313" key="1">
    <source>
        <dbReference type="Proteomes" id="UP000515154"/>
    </source>
</evidence>
<reference evidence="2" key="1">
    <citation type="submission" date="2025-08" db="UniProtKB">
        <authorList>
            <consortium name="RefSeq"/>
        </authorList>
    </citation>
    <scope>IDENTIFICATION</scope>
</reference>
<dbReference type="Pfam" id="PF13676">
    <property type="entry name" value="TIR_2"/>
    <property type="match status" value="1"/>
</dbReference>
<dbReference type="SUPFAM" id="SSF52200">
    <property type="entry name" value="Toll/Interleukin receptor TIR domain"/>
    <property type="match status" value="1"/>
</dbReference>
<evidence type="ECO:0000313" key="2">
    <source>
        <dbReference type="RefSeq" id="XP_029636223.1"/>
    </source>
</evidence>
<gene>
    <name evidence="2" type="primary">LOC115211707</name>
</gene>
<dbReference type="GO" id="GO:0007165">
    <property type="term" value="P:signal transduction"/>
    <property type="evidence" value="ECO:0007669"/>
    <property type="project" value="InterPro"/>
</dbReference>
<dbReference type="InterPro" id="IPR000157">
    <property type="entry name" value="TIR_dom"/>
</dbReference>
<name>A0A6P7SDV1_9MOLL</name>
<proteinExistence type="predicted"/>
<dbReference type="Proteomes" id="UP000515154">
    <property type="component" value="Linkage group LG1"/>
</dbReference>
<dbReference type="Gene3D" id="1.25.10.10">
    <property type="entry name" value="Leucine-rich Repeat Variant"/>
    <property type="match status" value="1"/>
</dbReference>
<dbReference type="InterPro" id="IPR035897">
    <property type="entry name" value="Toll_tir_struct_dom_sf"/>
</dbReference>
<dbReference type="GO" id="GO:0016491">
    <property type="term" value="F:oxidoreductase activity"/>
    <property type="evidence" value="ECO:0007669"/>
    <property type="project" value="TreeGrafter"/>
</dbReference>
<dbReference type="RefSeq" id="XP_029636223.1">
    <property type="nucleotide sequence ID" value="XM_029780363.2"/>
</dbReference>
<sequence length="437" mass="50329">MRFGKLRMGHKISRCPPVYRKEKSQHPPITIRPVSRDLMISYSHSNKDFMLYLKDTLEKNNISVWVDTADIGAGVDFLKKIGQAIIESKVFISIVSETSIHSKFCKDELSLAYISNKSIFPVSISSDENLLSAMDTGMRLKLAGMQWYKFLDKERYPETMNELLRDIKAVLNSINNKSNAESKRPQRSTKIYNKQNLETPIDYWDRKYTENQIDWNQFWYDLTCDYQGLFSAYTPDDQNWLKSILRWEMHITRDGCLKRDKFIEFCTVDGIVSSLWQRIEEQARESYAMKEVFNINSHVRVEAIENLSKFKSREVVDALIYLVTNDEEPNVRTVAAICLAQTGANDDITIQALIDVLEDKDRLVREAGCLALGRSQAHKAVPTLLELWRNDVIADVRTAAEVALQQIGGDEVKQAMHVTKMLGREIHELTKLAEKEA</sequence>
<accession>A0A6P7SDV1</accession>
<dbReference type="PROSITE" id="PS50104">
    <property type="entry name" value="TIR"/>
    <property type="match status" value="1"/>
</dbReference>
<dbReference type="Pfam" id="PF13646">
    <property type="entry name" value="HEAT_2"/>
    <property type="match status" value="2"/>
</dbReference>
<dbReference type="PANTHER" id="PTHR12697">
    <property type="entry name" value="PBS LYASE HEAT-LIKE PROTEIN"/>
    <property type="match status" value="1"/>
</dbReference>
<dbReference type="InterPro" id="IPR011989">
    <property type="entry name" value="ARM-like"/>
</dbReference>
<dbReference type="InterPro" id="IPR016024">
    <property type="entry name" value="ARM-type_fold"/>
</dbReference>
<organism evidence="1 2">
    <name type="scientific">Octopus sinensis</name>
    <name type="common">East Asian common octopus</name>
    <dbReference type="NCBI Taxonomy" id="2607531"/>
    <lineage>
        <taxon>Eukaryota</taxon>
        <taxon>Metazoa</taxon>
        <taxon>Spiralia</taxon>
        <taxon>Lophotrochozoa</taxon>
        <taxon>Mollusca</taxon>
        <taxon>Cephalopoda</taxon>
        <taxon>Coleoidea</taxon>
        <taxon>Octopodiformes</taxon>
        <taxon>Octopoda</taxon>
        <taxon>Incirrata</taxon>
        <taxon>Octopodidae</taxon>
        <taxon>Octopus</taxon>
    </lineage>
</organism>
<dbReference type="KEGG" id="osn:115211707"/>